<name>A0A2H3JM81_WOLCO</name>
<protein>
    <submittedName>
        <fullName evidence="1">Uncharacterized protein</fullName>
    </submittedName>
</protein>
<dbReference type="EMBL" id="KB468135">
    <property type="protein sequence ID" value="PCH43302.1"/>
    <property type="molecule type" value="Genomic_DNA"/>
</dbReference>
<dbReference type="Proteomes" id="UP000218811">
    <property type="component" value="Unassembled WGS sequence"/>
</dbReference>
<proteinExistence type="predicted"/>
<dbReference type="AlphaFoldDB" id="A0A2H3JM81"/>
<evidence type="ECO:0000313" key="2">
    <source>
        <dbReference type="Proteomes" id="UP000218811"/>
    </source>
</evidence>
<gene>
    <name evidence="1" type="ORF">WOLCODRAFT_25846</name>
</gene>
<organism evidence="1 2">
    <name type="scientific">Wolfiporia cocos (strain MD-104)</name>
    <name type="common">Brown rot fungus</name>
    <dbReference type="NCBI Taxonomy" id="742152"/>
    <lineage>
        <taxon>Eukaryota</taxon>
        <taxon>Fungi</taxon>
        <taxon>Dikarya</taxon>
        <taxon>Basidiomycota</taxon>
        <taxon>Agaricomycotina</taxon>
        <taxon>Agaricomycetes</taxon>
        <taxon>Polyporales</taxon>
        <taxon>Phaeolaceae</taxon>
        <taxon>Wolfiporia</taxon>
    </lineage>
</organism>
<keyword evidence="2" id="KW-1185">Reference proteome</keyword>
<accession>A0A2H3JM81</accession>
<evidence type="ECO:0000313" key="1">
    <source>
        <dbReference type="EMBL" id="PCH43302.1"/>
    </source>
</evidence>
<sequence length="55" mass="5710">MPSASLGAWCCTVHEAAVDCMCSVLVRPGPPATKPKPCPLDAMRTTRRARAALGG</sequence>
<reference evidence="1 2" key="1">
    <citation type="journal article" date="2012" name="Science">
        <title>The Paleozoic origin of enzymatic lignin decomposition reconstructed from 31 fungal genomes.</title>
        <authorList>
            <person name="Floudas D."/>
            <person name="Binder M."/>
            <person name="Riley R."/>
            <person name="Barry K."/>
            <person name="Blanchette R.A."/>
            <person name="Henrissat B."/>
            <person name="Martinez A.T."/>
            <person name="Otillar R."/>
            <person name="Spatafora J.W."/>
            <person name="Yadav J.S."/>
            <person name="Aerts A."/>
            <person name="Benoit I."/>
            <person name="Boyd A."/>
            <person name="Carlson A."/>
            <person name="Copeland A."/>
            <person name="Coutinho P.M."/>
            <person name="de Vries R.P."/>
            <person name="Ferreira P."/>
            <person name="Findley K."/>
            <person name="Foster B."/>
            <person name="Gaskell J."/>
            <person name="Glotzer D."/>
            <person name="Gorecki P."/>
            <person name="Heitman J."/>
            <person name="Hesse C."/>
            <person name="Hori C."/>
            <person name="Igarashi K."/>
            <person name="Jurgens J.A."/>
            <person name="Kallen N."/>
            <person name="Kersten P."/>
            <person name="Kohler A."/>
            <person name="Kuees U."/>
            <person name="Kumar T.K.A."/>
            <person name="Kuo A."/>
            <person name="LaButti K."/>
            <person name="Larrondo L.F."/>
            <person name="Lindquist E."/>
            <person name="Ling A."/>
            <person name="Lombard V."/>
            <person name="Lucas S."/>
            <person name="Lundell T."/>
            <person name="Martin R."/>
            <person name="McLaughlin D.J."/>
            <person name="Morgenstern I."/>
            <person name="Morin E."/>
            <person name="Murat C."/>
            <person name="Nagy L.G."/>
            <person name="Nolan M."/>
            <person name="Ohm R.A."/>
            <person name="Patyshakuliyeva A."/>
            <person name="Rokas A."/>
            <person name="Ruiz-Duenas F.J."/>
            <person name="Sabat G."/>
            <person name="Salamov A."/>
            <person name="Samejima M."/>
            <person name="Schmutz J."/>
            <person name="Slot J.C."/>
            <person name="St John F."/>
            <person name="Stenlid J."/>
            <person name="Sun H."/>
            <person name="Sun S."/>
            <person name="Syed K."/>
            <person name="Tsang A."/>
            <person name="Wiebenga A."/>
            <person name="Young D."/>
            <person name="Pisabarro A."/>
            <person name="Eastwood D.C."/>
            <person name="Martin F."/>
            <person name="Cullen D."/>
            <person name="Grigoriev I.V."/>
            <person name="Hibbett D.S."/>
        </authorList>
    </citation>
    <scope>NUCLEOTIDE SEQUENCE [LARGE SCALE GENOMIC DNA]</scope>
    <source>
        <strain evidence="1 2">MD-104</strain>
    </source>
</reference>